<dbReference type="Proteomes" id="UP000053732">
    <property type="component" value="Unassembled WGS sequence"/>
</dbReference>
<sequence>MHAQLIVFLQQNFVRAMEAANYPMTRSTWVGIGATSSKGRFCGKEPDWGVRPTIGSALGATDLPRVEELWPSLVVEVGSSQGYLSSKRDARWWWNNSDGATKLVLLFKINNTRGFVVEVELWEEVVTRNTGVATGSRPPSVSTNLQLTQSTTVDASGQHSGIYLRYSTLMRQLPGPTHPELVVLTSEMLTDICAPAV</sequence>
<name>A0A0G4PTX4_PENC3</name>
<proteinExistence type="predicted"/>
<gene>
    <name evidence="1" type="ORF">PCAMFM013_S041g000082</name>
</gene>
<organism evidence="1 2">
    <name type="scientific">Penicillium camemberti (strain FM 013)</name>
    <dbReference type="NCBI Taxonomy" id="1429867"/>
    <lineage>
        <taxon>Eukaryota</taxon>
        <taxon>Fungi</taxon>
        <taxon>Dikarya</taxon>
        <taxon>Ascomycota</taxon>
        <taxon>Pezizomycotina</taxon>
        <taxon>Eurotiomycetes</taxon>
        <taxon>Eurotiomycetidae</taxon>
        <taxon>Eurotiales</taxon>
        <taxon>Aspergillaceae</taxon>
        <taxon>Penicillium</taxon>
    </lineage>
</organism>
<dbReference type="AlphaFoldDB" id="A0A0G4PTX4"/>
<dbReference type="EMBL" id="HG793174">
    <property type="protein sequence ID" value="CRL29940.1"/>
    <property type="molecule type" value="Genomic_DNA"/>
</dbReference>
<evidence type="ECO:0000313" key="2">
    <source>
        <dbReference type="Proteomes" id="UP000053732"/>
    </source>
</evidence>
<accession>A0A0G4PTX4</accession>
<keyword evidence="2" id="KW-1185">Reference proteome</keyword>
<protein>
    <submittedName>
        <fullName evidence="1">Str. FM013</fullName>
    </submittedName>
</protein>
<evidence type="ECO:0000313" key="1">
    <source>
        <dbReference type="EMBL" id="CRL29940.1"/>
    </source>
</evidence>
<reference evidence="1 2" key="1">
    <citation type="journal article" date="2014" name="Nat. Commun.">
        <title>Multiple recent horizontal transfers of a large genomic region in cheese making fungi.</title>
        <authorList>
            <person name="Cheeseman K."/>
            <person name="Ropars J."/>
            <person name="Renault P."/>
            <person name="Dupont J."/>
            <person name="Gouzy J."/>
            <person name="Branca A."/>
            <person name="Abraham A.L."/>
            <person name="Ceppi M."/>
            <person name="Conseiller E."/>
            <person name="Debuchy R."/>
            <person name="Malagnac F."/>
            <person name="Goarin A."/>
            <person name="Silar P."/>
            <person name="Lacoste S."/>
            <person name="Sallet E."/>
            <person name="Bensimon A."/>
            <person name="Giraud T."/>
            <person name="Brygoo Y."/>
        </authorList>
    </citation>
    <scope>NUCLEOTIDE SEQUENCE [LARGE SCALE GENOMIC DNA]</scope>
    <source>
        <strain evidence="2">FM 013</strain>
    </source>
</reference>